<dbReference type="Proteomes" id="UP000326198">
    <property type="component" value="Unassembled WGS sequence"/>
</dbReference>
<dbReference type="EMBL" id="ML736388">
    <property type="protein sequence ID" value="KAE8371908.1"/>
    <property type="molecule type" value="Genomic_DNA"/>
</dbReference>
<dbReference type="AlphaFoldDB" id="A0A5N7ASP2"/>
<evidence type="ECO:0008006" key="6">
    <source>
        <dbReference type="Google" id="ProtNLM"/>
    </source>
</evidence>
<evidence type="ECO:0000256" key="2">
    <source>
        <dbReference type="ARBA" id="ARBA00022857"/>
    </source>
</evidence>
<evidence type="ECO:0000313" key="4">
    <source>
        <dbReference type="EMBL" id="KAE8371908.1"/>
    </source>
</evidence>
<dbReference type="SUPFAM" id="SSF51735">
    <property type="entry name" value="NAD(P)-binding Rossmann-fold domains"/>
    <property type="match status" value="1"/>
</dbReference>
<reference evidence="4 5" key="1">
    <citation type="submission" date="2019-04" db="EMBL/GenBank/DDBJ databases">
        <title>Friends and foes A comparative genomics studyof 23 Aspergillus species from section Flavi.</title>
        <authorList>
            <consortium name="DOE Joint Genome Institute"/>
            <person name="Kjaerbolling I."/>
            <person name="Vesth T."/>
            <person name="Frisvad J.C."/>
            <person name="Nybo J.L."/>
            <person name="Theobald S."/>
            <person name="Kildgaard S."/>
            <person name="Isbrandt T."/>
            <person name="Kuo A."/>
            <person name="Sato A."/>
            <person name="Lyhne E.K."/>
            <person name="Kogle M.E."/>
            <person name="Wiebenga A."/>
            <person name="Kun R.S."/>
            <person name="Lubbers R.J."/>
            <person name="Makela M.R."/>
            <person name="Barry K."/>
            <person name="Chovatia M."/>
            <person name="Clum A."/>
            <person name="Daum C."/>
            <person name="Haridas S."/>
            <person name="He G."/>
            <person name="LaButti K."/>
            <person name="Lipzen A."/>
            <person name="Mondo S."/>
            <person name="Riley R."/>
            <person name="Salamov A."/>
            <person name="Simmons B.A."/>
            <person name="Magnuson J.K."/>
            <person name="Henrissat B."/>
            <person name="Mortensen U.H."/>
            <person name="Larsen T.O."/>
            <person name="Devries R.P."/>
            <person name="Grigoriev I.V."/>
            <person name="Machida M."/>
            <person name="Baker S.E."/>
            <person name="Andersen M.R."/>
        </authorList>
    </citation>
    <scope>NUCLEOTIDE SEQUENCE [LARGE SCALE GENOMIC DNA]</scope>
    <source>
        <strain evidence="4 5">IBT 29228</strain>
    </source>
</reference>
<proteinExistence type="inferred from homology"/>
<evidence type="ECO:0000256" key="3">
    <source>
        <dbReference type="ARBA" id="ARBA00023002"/>
    </source>
</evidence>
<keyword evidence="2" id="KW-0521">NADP</keyword>
<dbReference type="PRINTS" id="PR00081">
    <property type="entry name" value="GDHRDH"/>
</dbReference>
<dbReference type="Gene3D" id="3.40.50.720">
    <property type="entry name" value="NAD(P)-binding Rossmann-like Domain"/>
    <property type="match status" value="1"/>
</dbReference>
<organism evidence="4 5">
    <name type="scientific">Aspergillus bertholletiae</name>
    <dbReference type="NCBI Taxonomy" id="1226010"/>
    <lineage>
        <taxon>Eukaryota</taxon>
        <taxon>Fungi</taxon>
        <taxon>Dikarya</taxon>
        <taxon>Ascomycota</taxon>
        <taxon>Pezizomycotina</taxon>
        <taxon>Eurotiomycetes</taxon>
        <taxon>Eurotiomycetidae</taxon>
        <taxon>Eurotiales</taxon>
        <taxon>Aspergillaceae</taxon>
        <taxon>Aspergillus</taxon>
        <taxon>Aspergillus subgen. Circumdati</taxon>
    </lineage>
</organism>
<comment type="similarity">
    <text evidence="1">Belongs to the short-chain dehydrogenases/reductases (SDR) family.</text>
</comment>
<keyword evidence="5" id="KW-1185">Reference proteome</keyword>
<evidence type="ECO:0000256" key="1">
    <source>
        <dbReference type="ARBA" id="ARBA00006484"/>
    </source>
</evidence>
<keyword evidence="3" id="KW-0560">Oxidoreductase</keyword>
<dbReference type="InterPro" id="IPR036291">
    <property type="entry name" value="NAD(P)-bd_dom_sf"/>
</dbReference>
<dbReference type="Pfam" id="PF00106">
    <property type="entry name" value="adh_short"/>
    <property type="match status" value="1"/>
</dbReference>
<protein>
    <recommendedName>
        <fullName evidence="6">Short-chain dehydrogenase</fullName>
    </recommendedName>
</protein>
<accession>A0A5N7ASP2</accession>
<gene>
    <name evidence="4" type="ORF">BDV26DRAFT_275157</name>
</gene>
<sequence length="363" mass="40006">MVSFTFFFSVLVHTKYNKYLAFTSRIYFPIMSSAQSRYAKVHEVLGGPGDARPTALQIIQDENRVNDLTDKVILITGCSSGLGIETAKALFHTGATLYLTARDLGKAKTALGDIVDSPRVHLLHLDLNSLASVRACAEEFKSKESTLNILIENAGVMACPEGRTADGFETQFGTNHLAHFLLFHLLKPLLLSSSTSRFQSRVVVVASSAHRVSSVHFDNIPLEGEYEPWKAYGQSKTANIWTANEIERRYGSEGLHAFSLHPGAIATELLRHVSDEQKSSWDADDWLKSYWKSPEQGAATSVWGAVARELEGTGGKYLDNCQIASPADPTKRHGPGYATWAYNPAGEAELWMKTLELLELKDA</sequence>
<dbReference type="InterPro" id="IPR002347">
    <property type="entry name" value="SDR_fam"/>
</dbReference>
<dbReference type="PANTHER" id="PTHR24320">
    <property type="entry name" value="RETINOL DEHYDROGENASE"/>
    <property type="match status" value="1"/>
</dbReference>
<dbReference type="OrthoDB" id="191139at2759"/>
<name>A0A5N7ASP2_9EURO</name>
<dbReference type="GO" id="GO:0016491">
    <property type="term" value="F:oxidoreductase activity"/>
    <property type="evidence" value="ECO:0007669"/>
    <property type="project" value="UniProtKB-KW"/>
</dbReference>
<evidence type="ECO:0000313" key="5">
    <source>
        <dbReference type="Proteomes" id="UP000326198"/>
    </source>
</evidence>
<dbReference type="PANTHER" id="PTHR24320:SF272">
    <property type="entry name" value="NAD(P)-BINDING ROSSMANN-FOLD SUPERFAMILY PROTEIN"/>
    <property type="match status" value="1"/>
</dbReference>